<dbReference type="Proteomes" id="UP000289738">
    <property type="component" value="Chromosome A10"/>
</dbReference>
<gene>
    <name evidence="2" type="ORF">Ahy_A10g050325</name>
</gene>
<feature type="compositionally biased region" description="Pro residues" evidence="1">
    <location>
        <begin position="101"/>
        <end position="110"/>
    </location>
</feature>
<protein>
    <submittedName>
        <fullName evidence="2">Uncharacterized protein</fullName>
    </submittedName>
</protein>
<evidence type="ECO:0000313" key="3">
    <source>
        <dbReference type="Proteomes" id="UP000289738"/>
    </source>
</evidence>
<accession>A0A445B949</accession>
<keyword evidence="3" id="KW-1185">Reference proteome</keyword>
<dbReference type="AlphaFoldDB" id="A0A445B949"/>
<name>A0A445B949_ARAHY</name>
<proteinExistence type="predicted"/>
<evidence type="ECO:0000313" key="2">
    <source>
        <dbReference type="EMBL" id="RYR35192.1"/>
    </source>
</evidence>
<comment type="caution">
    <text evidence="2">The sequence shown here is derived from an EMBL/GenBank/DDBJ whole genome shotgun (WGS) entry which is preliminary data.</text>
</comment>
<sequence length="171" mass="19772">MLAVKFTSEAVNQFINVATLPGEQYIPLRFRNGFKCLKESKRRSSIWKSHMVLKTGSDWPSNRFNWEPAIKRSDPPRITAQRKTAEKEGTTHWRTLKRRNPSPPSSPPFPGRQRRRRSQVVSAAAVLRSSAPPPSPGRRTLTQRITRALSLKFIFRAERVLYLVEVFFKLK</sequence>
<reference evidence="2 3" key="1">
    <citation type="submission" date="2019-01" db="EMBL/GenBank/DDBJ databases">
        <title>Sequencing of cultivated peanut Arachis hypogaea provides insights into genome evolution and oil improvement.</title>
        <authorList>
            <person name="Chen X."/>
        </authorList>
    </citation>
    <scope>NUCLEOTIDE SEQUENCE [LARGE SCALE GENOMIC DNA]</scope>
    <source>
        <strain evidence="3">cv. Fuhuasheng</strain>
        <tissue evidence="2">Leaves</tissue>
    </source>
</reference>
<organism evidence="2 3">
    <name type="scientific">Arachis hypogaea</name>
    <name type="common">Peanut</name>
    <dbReference type="NCBI Taxonomy" id="3818"/>
    <lineage>
        <taxon>Eukaryota</taxon>
        <taxon>Viridiplantae</taxon>
        <taxon>Streptophyta</taxon>
        <taxon>Embryophyta</taxon>
        <taxon>Tracheophyta</taxon>
        <taxon>Spermatophyta</taxon>
        <taxon>Magnoliopsida</taxon>
        <taxon>eudicotyledons</taxon>
        <taxon>Gunneridae</taxon>
        <taxon>Pentapetalae</taxon>
        <taxon>rosids</taxon>
        <taxon>fabids</taxon>
        <taxon>Fabales</taxon>
        <taxon>Fabaceae</taxon>
        <taxon>Papilionoideae</taxon>
        <taxon>50 kb inversion clade</taxon>
        <taxon>dalbergioids sensu lato</taxon>
        <taxon>Dalbergieae</taxon>
        <taxon>Pterocarpus clade</taxon>
        <taxon>Arachis</taxon>
    </lineage>
</organism>
<evidence type="ECO:0000256" key="1">
    <source>
        <dbReference type="SAM" id="MobiDB-lite"/>
    </source>
</evidence>
<feature type="region of interest" description="Disordered" evidence="1">
    <location>
        <begin position="70"/>
        <end position="116"/>
    </location>
</feature>
<dbReference type="EMBL" id="SDMP01000010">
    <property type="protein sequence ID" value="RYR35192.1"/>
    <property type="molecule type" value="Genomic_DNA"/>
</dbReference>